<name>A0A0K2VIP6_LEPSM</name>
<reference evidence="2" key="1">
    <citation type="submission" date="2014-05" db="EMBL/GenBank/DDBJ databases">
        <authorList>
            <person name="Chronopoulou M."/>
        </authorList>
    </citation>
    <scope>NUCLEOTIDE SEQUENCE</scope>
    <source>
        <tissue evidence="2">Whole organism</tissue>
    </source>
</reference>
<accession>A0A0K2VIP6</accession>
<evidence type="ECO:0000313" key="2">
    <source>
        <dbReference type="EMBL" id="CDW50082.1"/>
    </source>
</evidence>
<protein>
    <submittedName>
        <fullName evidence="2">Uncharacterized protein</fullName>
    </submittedName>
</protein>
<evidence type="ECO:0000256" key="1">
    <source>
        <dbReference type="SAM" id="MobiDB-lite"/>
    </source>
</evidence>
<proteinExistence type="predicted"/>
<sequence length="64" mass="7124">MKSTRRHTSLLVSDHGSLPSSTRPKLRHSPYCSAFRRRTNVLPGDEKGLPNSSRASFADNLLCI</sequence>
<organism evidence="2">
    <name type="scientific">Lepeophtheirus salmonis</name>
    <name type="common">Salmon louse</name>
    <name type="synonym">Caligus salmonis</name>
    <dbReference type="NCBI Taxonomy" id="72036"/>
    <lineage>
        <taxon>Eukaryota</taxon>
        <taxon>Metazoa</taxon>
        <taxon>Ecdysozoa</taxon>
        <taxon>Arthropoda</taxon>
        <taxon>Crustacea</taxon>
        <taxon>Multicrustacea</taxon>
        <taxon>Hexanauplia</taxon>
        <taxon>Copepoda</taxon>
        <taxon>Siphonostomatoida</taxon>
        <taxon>Caligidae</taxon>
        <taxon>Lepeophtheirus</taxon>
    </lineage>
</organism>
<dbReference type="AlphaFoldDB" id="A0A0K2VIP6"/>
<dbReference type="EMBL" id="HACA01032721">
    <property type="protein sequence ID" value="CDW50082.1"/>
    <property type="molecule type" value="Transcribed_RNA"/>
</dbReference>
<feature type="region of interest" description="Disordered" evidence="1">
    <location>
        <begin position="1"/>
        <end position="29"/>
    </location>
</feature>